<protein>
    <recommendedName>
        <fullName evidence="3">Endonuclease/exonuclease/phosphatase domain-containing protein</fullName>
    </recommendedName>
</protein>
<accession>A0ABD3IF73</accession>
<evidence type="ECO:0000313" key="2">
    <source>
        <dbReference type="Proteomes" id="UP001633002"/>
    </source>
</evidence>
<dbReference type="Gene3D" id="3.60.10.10">
    <property type="entry name" value="Endonuclease/exonuclease/phosphatase"/>
    <property type="match status" value="1"/>
</dbReference>
<evidence type="ECO:0000313" key="1">
    <source>
        <dbReference type="EMBL" id="KAL3701407.1"/>
    </source>
</evidence>
<dbReference type="AlphaFoldDB" id="A0ABD3IF73"/>
<keyword evidence="2" id="KW-1185">Reference proteome</keyword>
<comment type="caution">
    <text evidence="1">The sequence shown here is derived from an EMBL/GenBank/DDBJ whole genome shotgun (WGS) entry which is preliminary data.</text>
</comment>
<name>A0ABD3IF73_9MARC</name>
<dbReference type="EMBL" id="JBJQOH010000001">
    <property type="protein sequence ID" value="KAL3701407.1"/>
    <property type="molecule type" value="Genomic_DNA"/>
</dbReference>
<gene>
    <name evidence="1" type="ORF">R1sor_019429</name>
</gene>
<dbReference type="SUPFAM" id="SSF56219">
    <property type="entry name" value="DNase I-like"/>
    <property type="match status" value="1"/>
</dbReference>
<evidence type="ECO:0008006" key="3">
    <source>
        <dbReference type="Google" id="ProtNLM"/>
    </source>
</evidence>
<dbReference type="InterPro" id="IPR036691">
    <property type="entry name" value="Endo/exonu/phosph_ase_sf"/>
</dbReference>
<proteinExistence type="predicted"/>
<organism evidence="1 2">
    <name type="scientific">Riccia sorocarpa</name>
    <dbReference type="NCBI Taxonomy" id="122646"/>
    <lineage>
        <taxon>Eukaryota</taxon>
        <taxon>Viridiplantae</taxon>
        <taxon>Streptophyta</taxon>
        <taxon>Embryophyta</taxon>
        <taxon>Marchantiophyta</taxon>
        <taxon>Marchantiopsida</taxon>
        <taxon>Marchantiidae</taxon>
        <taxon>Marchantiales</taxon>
        <taxon>Ricciaceae</taxon>
        <taxon>Riccia</taxon>
    </lineage>
</organism>
<reference evidence="1 2" key="1">
    <citation type="submission" date="2024-09" db="EMBL/GenBank/DDBJ databases">
        <title>Chromosome-scale assembly of Riccia sorocarpa.</title>
        <authorList>
            <person name="Paukszto L."/>
        </authorList>
    </citation>
    <scope>NUCLEOTIDE SEQUENCE [LARGE SCALE GENOMIC DNA]</scope>
    <source>
        <strain evidence="1">LP-2024</strain>
        <tissue evidence="1">Aerial parts of the thallus</tissue>
    </source>
</reference>
<sequence length="286" mass="32668">MPGATVVVDYALNEVGGTALVIHGSITVLERGVSGAGNLAWACIELQGHKVHVASVYGPHHLEEKMRFYNWFRELANDKEWVLVGDWNMVLSQDDSTCPSPLLKGGPLQAWEAANMRWHLEDVYNIAVKKIGPRFTRQAVRGDRLDQSRGRRKKKRKDVYTKMDIDSMRNPDRRRQIKTAWEEGWLLSTGPAIAWEMAWGRARDTFKRFYKEDLERLSNLKQQQILLRELKERIQEGASPDIIASYRIREKQVHDTEILEANIQGEEAAFGGLRKETQIAATSTNA</sequence>
<dbReference type="Proteomes" id="UP001633002">
    <property type="component" value="Unassembled WGS sequence"/>
</dbReference>